<comment type="caution">
    <text evidence="2">The sequence shown here is derived from an EMBL/GenBank/DDBJ whole genome shotgun (WGS) entry which is preliminary data.</text>
</comment>
<evidence type="ECO:0000313" key="3">
    <source>
        <dbReference type="Proteomes" id="UP000265520"/>
    </source>
</evidence>
<protein>
    <submittedName>
        <fullName evidence="2">Uncharacterized protein</fullName>
    </submittedName>
</protein>
<dbReference type="EMBL" id="LXQA010393735">
    <property type="protein sequence ID" value="MCI48951.1"/>
    <property type="molecule type" value="Genomic_DNA"/>
</dbReference>
<proteinExistence type="predicted"/>
<name>A0A392SJA4_9FABA</name>
<dbReference type="AlphaFoldDB" id="A0A392SJA4"/>
<evidence type="ECO:0000313" key="2">
    <source>
        <dbReference type="EMBL" id="MCI48951.1"/>
    </source>
</evidence>
<keyword evidence="3" id="KW-1185">Reference proteome</keyword>
<feature type="non-terminal residue" evidence="2">
    <location>
        <position position="60"/>
    </location>
</feature>
<organism evidence="2 3">
    <name type="scientific">Trifolium medium</name>
    <dbReference type="NCBI Taxonomy" id="97028"/>
    <lineage>
        <taxon>Eukaryota</taxon>
        <taxon>Viridiplantae</taxon>
        <taxon>Streptophyta</taxon>
        <taxon>Embryophyta</taxon>
        <taxon>Tracheophyta</taxon>
        <taxon>Spermatophyta</taxon>
        <taxon>Magnoliopsida</taxon>
        <taxon>eudicotyledons</taxon>
        <taxon>Gunneridae</taxon>
        <taxon>Pentapetalae</taxon>
        <taxon>rosids</taxon>
        <taxon>fabids</taxon>
        <taxon>Fabales</taxon>
        <taxon>Fabaceae</taxon>
        <taxon>Papilionoideae</taxon>
        <taxon>50 kb inversion clade</taxon>
        <taxon>NPAAA clade</taxon>
        <taxon>Hologalegina</taxon>
        <taxon>IRL clade</taxon>
        <taxon>Trifolieae</taxon>
        <taxon>Trifolium</taxon>
    </lineage>
</organism>
<accession>A0A392SJA4</accession>
<sequence length="60" mass="6867">MTLPQHVPHNTGIIDDVHARRYCRIRRTADQPGGQPPAFRTTDPNFQKNFNYICDQNDAG</sequence>
<evidence type="ECO:0000256" key="1">
    <source>
        <dbReference type="SAM" id="MobiDB-lite"/>
    </source>
</evidence>
<reference evidence="2 3" key="1">
    <citation type="journal article" date="2018" name="Front. Plant Sci.">
        <title>Red Clover (Trifolium pratense) and Zigzag Clover (T. medium) - A Picture of Genomic Similarities and Differences.</title>
        <authorList>
            <person name="Dluhosova J."/>
            <person name="Istvanek J."/>
            <person name="Nedelnik J."/>
            <person name="Repkova J."/>
        </authorList>
    </citation>
    <scope>NUCLEOTIDE SEQUENCE [LARGE SCALE GENOMIC DNA]</scope>
    <source>
        <strain evidence="3">cv. 10/8</strain>
        <tissue evidence="2">Leaf</tissue>
    </source>
</reference>
<feature type="region of interest" description="Disordered" evidence="1">
    <location>
        <begin position="27"/>
        <end position="46"/>
    </location>
</feature>
<dbReference type="Proteomes" id="UP000265520">
    <property type="component" value="Unassembled WGS sequence"/>
</dbReference>